<keyword evidence="4 12" id="KW-0328">Glycosyltransferase</keyword>
<comment type="caution">
    <text evidence="15">The sequence shown here is derived from an EMBL/GenBank/DDBJ whole genome shotgun (WGS) entry which is preliminary data.</text>
</comment>
<comment type="cofactor">
    <cofactor evidence="12">
        <name>Mg(2+)</name>
        <dbReference type="ChEBI" id="CHEBI:18420"/>
    </cofactor>
    <text evidence="12">Binds 2 magnesium ions per monomer.</text>
</comment>
<sequence length="346" mass="36530">MSGLIHIQQAIGKVISGGHLSREEARSVMSEIMEGAATPAQIGSLLTGLRIKGETLEEITGFAETMRSKAMQVNVLQSDLLDTCGTGGDGAETFNISTTAAIVASAGGIRVAKHGNRAMSSKSGSADVLEALGVKITLSGEQAAKCLDRTGICFMFAQTYHQSMKHVAAPRRELGFRTVFNLLGPLTNPAGADRQVLGVFDRTKTELIAQALQALGLKRALVVASEDGLDEFSISAPTKVTELKSDTITTYTITPDDLGLRAHSIKDVAGGDALLNAEIIRHIFAGEKGPHRDIVLANAAACFYVTGHVGTMQQGVKLAADVIDSGRAEQKLNDLIQYTGELCHVS</sequence>
<proteinExistence type="inferred from homology"/>
<dbReference type="RefSeq" id="WP_079409669.1">
    <property type="nucleotide sequence ID" value="NZ_MBTG01000003.1"/>
</dbReference>
<feature type="domain" description="Glycosyl transferase family 3" evidence="13">
    <location>
        <begin position="78"/>
        <end position="328"/>
    </location>
</feature>
<dbReference type="InterPro" id="IPR005940">
    <property type="entry name" value="Anthranilate_Pribosyl_Tfrase"/>
</dbReference>
<feature type="binding site" evidence="12">
    <location>
        <position position="116"/>
    </location>
    <ligand>
        <name>anthranilate</name>
        <dbReference type="ChEBI" id="CHEBI:16567"/>
        <label>1</label>
    </ligand>
</feature>
<evidence type="ECO:0000256" key="11">
    <source>
        <dbReference type="ARBA" id="ARBA00061188"/>
    </source>
</evidence>
<organism evidence="15 16">
    <name type="scientific">Paenibacillus ferrarius</name>
    <dbReference type="NCBI Taxonomy" id="1469647"/>
    <lineage>
        <taxon>Bacteria</taxon>
        <taxon>Bacillati</taxon>
        <taxon>Bacillota</taxon>
        <taxon>Bacilli</taxon>
        <taxon>Bacillales</taxon>
        <taxon>Paenibacillaceae</taxon>
        <taxon>Paenibacillus</taxon>
    </lineage>
</organism>
<evidence type="ECO:0000256" key="10">
    <source>
        <dbReference type="ARBA" id="ARBA00052328"/>
    </source>
</evidence>
<dbReference type="InterPro" id="IPR035902">
    <property type="entry name" value="Nuc_phospho_transferase"/>
</dbReference>
<evidence type="ECO:0000256" key="12">
    <source>
        <dbReference type="HAMAP-Rule" id="MF_00211"/>
    </source>
</evidence>
<keyword evidence="7 12" id="KW-0822">Tryptophan biosynthesis</keyword>
<feature type="binding site" evidence="12">
    <location>
        <position position="85"/>
    </location>
    <ligand>
        <name>anthranilate</name>
        <dbReference type="ChEBI" id="CHEBI:16567"/>
        <label>1</label>
    </ligand>
</feature>
<dbReference type="PANTHER" id="PTHR43285:SF2">
    <property type="entry name" value="ANTHRANILATE PHOSPHORIBOSYLTRANSFERASE"/>
    <property type="match status" value="1"/>
</dbReference>
<dbReference type="STRING" id="1469647.BC351_17180"/>
<dbReference type="InterPro" id="IPR036320">
    <property type="entry name" value="Glycosyl_Trfase_fam3_N_dom_sf"/>
</dbReference>
<dbReference type="Pfam" id="PF00591">
    <property type="entry name" value="Glycos_transf_3"/>
    <property type="match status" value="1"/>
</dbReference>
<evidence type="ECO:0000256" key="6">
    <source>
        <dbReference type="ARBA" id="ARBA00022723"/>
    </source>
</evidence>
<evidence type="ECO:0000256" key="7">
    <source>
        <dbReference type="ARBA" id="ARBA00022822"/>
    </source>
</evidence>
<comment type="catalytic activity">
    <reaction evidence="10 12">
        <text>N-(5-phospho-beta-D-ribosyl)anthranilate + diphosphate = 5-phospho-alpha-D-ribose 1-diphosphate + anthranilate</text>
        <dbReference type="Rhea" id="RHEA:11768"/>
        <dbReference type="ChEBI" id="CHEBI:16567"/>
        <dbReference type="ChEBI" id="CHEBI:18277"/>
        <dbReference type="ChEBI" id="CHEBI:33019"/>
        <dbReference type="ChEBI" id="CHEBI:58017"/>
        <dbReference type="EC" id="2.4.2.18"/>
    </reaction>
</comment>
<keyword evidence="5 12" id="KW-0808">Transferase</keyword>
<evidence type="ECO:0000256" key="9">
    <source>
        <dbReference type="ARBA" id="ARBA00023141"/>
    </source>
</evidence>
<keyword evidence="16" id="KW-1185">Reference proteome</keyword>
<protein>
    <recommendedName>
        <fullName evidence="12">Anthranilate phosphoribosyltransferase</fullName>
        <ecNumber evidence="12">2.4.2.18</ecNumber>
    </recommendedName>
</protein>
<feature type="binding site" evidence="12">
    <location>
        <position position="171"/>
    </location>
    <ligand>
        <name>anthranilate</name>
        <dbReference type="ChEBI" id="CHEBI:16567"/>
        <label>2</label>
    </ligand>
</feature>
<comment type="pathway">
    <text evidence="1 12">Amino-acid biosynthesis; L-tryptophan biosynthesis; L-tryptophan from chorismate: step 2/5.</text>
</comment>
<dbReference type="NCBIfam" id="TIGR01245">
    <property type="entry name" value="trpD"/>
    <property type="match status" value="1"/>
</dbReference>
<evidence type="ECO:0000259" key="14">
    <source>
        <dbReference type="Pfam" id="PF02885"/>
    </source>
</evidence>
<dbReference type="InterPro" id="IPR017459">
    <property type="entry name" value="Glycosyl_Trfase_fam3_N_dom"/>
</dbReference>
<comment type="function">
    <text evidence="12">Catalyzes the transfer of the phosphoribosyl group of 5-phosphorylribose-1-pyrophosphate (PRPP) to anthranilate to yield N-(5'-phosphoribosyl)-anthranilate (PRA).</text>
</comment>
<feature type="binding site" evidence="12">
    <location>
        <position position="125"/>
    </location>
    <ligand>
        <name>5-phospho-alpha-D-ribose 1-diphosphate</name>
        <dbReference type="ChEBI" id="CHEBI:58017"/>
    </ligand>
</feature>
<comment type="caution">
    <text evidence="12">Lacks conserved residue(s) required for the propagation of feature annotation.</text>
</comment>
<comment type="similarity">
    <text evidence="11">In the C-terminal section; belongs to the anthranilate phosphoribosyltransferase family.</text>
</comment>
<feature type="binding site" evidence="12">
    <location>
        <position position="231"/>
    </location>
    <ligand>
        <name>Mg(2+)</name>
        <dbReference type="ChEBI" id="CHEBI:18420"/>
        <label>1</label>
    </ligand>
</feature>
<dbReference type="FunFam" id="3.40.1030.10:FF:000002">
    <property type="entry name" value="Anthranilate phosphoribosyltransferase"/>
    <property type="match status" value="1"/>
</dbReference>
<dbReference type="InterPro" id="IPR000312">
    <property type="entry name" value="Glycosyl_Trfase_fam3"/>
</dbReference>
<keyword evidence="6 12" id="KW-0479">Metal-binding</keyword>
<dbReference type="Gene3D" id="1.20.970.10">
    <property type="entry name" value="Transferase, Pyrimidine Nucleoside Phosphorylase, Chain C"/>
    <property type="match status" value="1"/>
</dbReference>
<evidence type="ECO:0000256" key="8">
    <source>
        <dbReference type="ARBA" id="ARBA00022842"/>
    </source>
</evidence>
<gene>
    <name evidence="12" type="primary">trpD</name>
    <name evidence="15" type="ORF">BC351_17180</name>
</gene>
<evidence type="ECO:0000313" key="15">
    <source>
        <dbReference type="EMBL" id="OPH60919.1"/>
    </source>
</evidence>
<dbReference type="Gene3D" id="3.40.1030.10">
    <property type="entry name" value="Nucleoside phosphorylase/phosphoribosyltransferase catalytic domain"/>
    <property type="match status" value="1"/>
</dbReference>
<evidence type="ECO:0000256" key="1">
    <source>
        <dbReference type="ARBA" id="ARBA00004907"/>
    </source>
</evidence>
<feature type="binding site" evidence="12">
    <location>
        <position position="230"/>
    </location>
    <ligand>
        <name>Mg(2+)</name>
        <dbReference type="ChEBI" id="CHEBI:18420"/>
        <label>2</label>
    </ligand>
</feature>
<dbReference type="EC" id="2.4.2.18" evidence="12"/>
<dbReference type="GO" id="GO:0004048">
    <property type="term" value="F:anthranilate phosphoribosyltransferase activity"/>
    <property type="evidence" value="ECO:0007669"/>
    <property type="project" value="UniProtKB-UniRule"/>
</dbReference>
<evidence type="ECO:0000256" key="4">
    <source>
        <dbReference type="ARBA" id="ARBA00022676"/>
    </source>
</evidence>
<dbReference type="FunFam" id="1.20.970.10:FF:000006">
    <property type="entry name" value="Anthranilate phosphoribosyltransferase"/>
    <property type="match status" value="1"/>
</dbReference>
<dbReference type="SUPFAM" id="SSF47648">
    <property type="entry name" value="Nucleoside phosphorylase/phosphoribosyltransferase N-terminal domain"/>
    <property type="match status" value="1"/>
</dbReference>
<feature type="domain" description="Glycosyl transferase family 3 N-terminal" evidence="14">
    <location>
        <begin position="8"/>
        <end position="70"/>
    </location>
</feature>
<dbReference type="Pfam" id="PF02885">
    <property type="entry name" value="Glycos_trans_3N"/>
    <property type="match status" value="1"/>
</dbReference>
<feature type="binding site" evidence="12">
    <location>
        <begin position="95"/>
        <end position="98"/>
    </location>
    <ligand>
        <name>5-phospho-alpha-D-ribose 1-diphosphate</name>
        <dbReference type="ChEBI" id="CHEBI:58017"/>
    </ligand>
</feature>
<dbReference type="EMBL" id="MBTG01000003">
    <property type="protein sequence ID" value="OPH60919.1"/>
    <property type="molecule type" value="Genomic_DNA"/>
</dbReference>
<reference evidence="16" key="1">
    <citation type="submission" date="2016-07" db="EMBL/GenBank/DDBJ databases">
        <authorList>
            <person name="Florea S."/>
            <person name="Webb J.S."/>
            <person name="Jaromczyk J."/>
            <person name="Schardl C.L."/>
        </authorList>
    </citation>
    <scope>NUCLEOTIDE SEQUENCE [LARGE SCALE GENOMIC DNA]</scope>
    <source>
        <strain evidence="16">CY1</strain>
    </source>
</reference>
<keyword evidence="3 12" id="KW-0028">Amino-acid biosynthesis</keyword>
<dbReference type="OrthoDB" id="9806430at2"/>
<name>A0A1V4HR44_9BACL</name>
<feature type="binding site" evidence="12">
    <location>
        <position position="85"/>
    </location>
    <ligand>
        <name>5-phospho-alpha-D-ribose 1-diphosphate</name>
        <dbReference type="ChEBI" id="CHEBI:58017"/>
    </ligand>
</feature>
<dbReference type="SUPFAM" id="SSF52418">
    <property type="entry name" value="Nucleoside phosphorylase/phosphoribosyltransferase catalytic domain"/>
    <property type="match status" value="1"/>
</dbReference>
<feature type="binding site" evidence="12">
    <location>
        <position position="97"/>
    </location>
    <ligand>
        <name>Mg(2+)</name>
        <dbReference type="ChEBI" id="CHEBI:18420"/>
        <label>1</label>
    </ligand>
</feature>
<accession>A0A1V4HR44</accession>
<dbReference type="GO" id="GO:0005829">
    <property type="term" value="C:cytosol"/>
    <property type="evidence" value="ECO:0007669"/>
    <property type="project" value="TreeGrafter"/>
</dbReference>
<feature type="binding site" evidence="12">
    <location>
        <position position="93"/>
    </location>
    <ligand>
        <name>5-phospho-alpha-D-ribose 1-diphosphate</name>
        <dbReference type="ChEBI" id="CHEBI:58017"/>
    </ligand>
</feature>
<keyword evidence="9 12" id="KW-0057">Aromatic amino acid biosynthesis</keyword>
<dbReference type="PANTHER" id="PTHR43285">
    <property type="entry name" value="ANTHRANILATE PHOSPHORIBOSYLTRANSFERASE"/>
    <property type="match status" value="1"/>
</dbReference>
<dbReference type="GO" id="GO:0000287">
    <property type="term" value="F:magnesium ion binding"/>
    <property type="evidence" value="ECO:0007669"/>
    <property type="project" value="UniProtKB-UniRule"/>
</dbReference>
<evidence type="ECO:0000256" key="3">
    <source>
        <dbReference type="ARBA" id="ARBA00022605"/>
    </source>
</evidence>
<dbReference type="Proteomes" id="UP000190626">
    <property type="component" value="Unassembled WGS sequence"/>
</dbReference>
<feature type="binding site" evidence="12">
    <location>
        <begin position="113"/>
        <end position="121"/>
    </location>
    <ligand>
        <name>5-phospho-alpha-D-ribose 1-diphosphate</name>
        <dbReference type="ChEBI" id="CHEBI:58017"/>
    </ligand>
</feature>
<dbReference type="GO" id="GO:0000162">
    <property type="term" value="P:L-tryptophan biosynthetic process"/>
    <property type="evidence" value="ECO:0007669"/>
    <property type="project" value="UniProtKB-UniRule"/>
</dbReference>
<comment type="similarity">
    <text evidence="12">Belongs to the anthranilate phosphoribosyltransferase family.</text>
</comment>
<evidence type="ECO:0000313" key="16">
    <source>
        <dbReference type="Proteomes" id="UP000190626"/>
    </source>
</evidence>
<keyword evidence="8 12" id="KW-0460">Magnesium</keyword>
<feature type="binding site" evidence="12">
    <location>
        <position position="231"/>
    </location>
    <ligand>
        <name>Mg(2+)</name>
        <dbReference type="ChEBI" id="CHEBI:18420"/>
        <label>2</label>
    </ligand>
</feature>
<evidence type="ECO:0000256" key="2">
    <source>
        <dbReference type="ARBA" id="ARBA00011738"/>
    </source>
</evidence>
<feature type="binding site" evidence="12">
    <location>
        <begin position="88"/>
        <end position="89"/>
    </location>
    <ligand>
        <name>5-phospho-alpha-D-ribose 1-diphosphate</name>
        <dbReference type="ChEBI" id="CHEBI:58017"/>
    </ligand>
</feature>
<dbReference type="UniPathway" id="UPA00035">
    <property type="reaction ID" value="UER00041"/>
</dbReference>
<dbReference type="HAMAP" id="MF_00211">
    <property type="entry name" value="TrpD"/>
    <property type="match status" value="1"/>
</dbReference>
<comment type="subunit">
    <text evidence="2 12">Homodimer.</text>
</comment>
<dbReference type="AlphaFoldDB" id="A0A1V4HR44"/>
<evidence type="ECO:0000256" key="5">
    <source>
        <dbReference type="ARBA" id="ARBA00022679"/>
    </source>
</evidence>
<evidence type="ECO:0000259" key="13">
    <source>
        <dbReference type="Pfam" id="PF00591"/>
    </source>
</evidence>